<evidence type="ECO:0000256" key="8">
    <source>
        <dbReference type="PIRSR" id="PIRSR630616-2"/>
    </source>
</evidence>
<accession>A0AAJ0GLB5</accession>
<feature type="binding site" evidence="8">
    <location>
        <position position="293"/>
    </location>
    <ligand>
        <name>ATP</name>
        <dbReference type="ChEBI" id="CHEBI:30616"/>
    </ligand>
</feature>
<evidence type="ECO:0000256" key="9">
    <source>
        <dbReference type="PIRSR" id="PIRSR630616-3"/>
    </source>
</evidence>
<keyword evidence="2" id="KW-0723">Serine/threonine-protein kinase</keyword>
<feature type="binding site" evidence="8">
    <location>
        <begin position="226"/>
        <end position="228"/>
    </location>
    <ligand>
        <name>ATP</name>
        <dbReference type="ChEBI" id="CHEBI:30616"/>
    </ligand>
</feature>
<keyword evidence="15" id="KW-1185">Reference proteome</keyword>
<feature type="active site" description="Proton acceptor" evidence="7">
    <location>
        <position position="271"/>
    </location>
</feature>
<keyword evidence="3" id="KW-0808">Transferase</keyword>
<evidence type="ECO:0000256" key="6">
    <source>
        <dbReference type="ARBA" id="ARBA00022840"/>
    </source>
</evidence>
<dbReference type="SUPFAM" id="SSF49879">
    <property type="entry name" value="SMAD/FHA domain"/>
    <property type="match status" value="1"/>
</dbReference>
<dbReference type="SMART" id="SM00220">
    <property type="entry name" value="S_TKc"/>
    <property type="match status" value="1"/>
</dbReference>
<evidence type="ECO:0000259" key="13">
    <source>
        <dbReference type="PROSITE" id="PS50011"/>
    </source>
</evidence>
<dbReference type="SUPFAM" id="SSF56112">
    <property type="entry name" value="Protein kinase-like (PK-like)"/>
    <property type="match status" value="1"/>
</dbReference>
<feature type="cross-link" description="Glycyl lysine isopeptide (Lys-Gly) (interchain with G-Cter in SUMO2)" evidence="9">
    <location>
        <position position="273"/>
    </location>
</feature>
<evidence type="ECO:0000256" key="11">
    <source>
        <dbReference type="SAM" id="MobiDB-lite"/>
    </source>
</evidence>
<dbReference type="Gene3D" id="2.60.200.20">
    <property type="match status" value="1"/>
</dbReference>
<evidence type="ECO:0000313" key="15">
    <source>
        <dbReference type="Proteomes" id="UP001273166"/>
    </source>
</evidence>
<dbReference type="Proteomes" id="UP001273166">
    <property type="component" value="Unassembled WGS sequence"/>
</dbReference>
<comment type="similarity">
    <text evidence="1">Belongs to the protein kinase superfamily. CAMK Ser/Thr protein kinase family. CHEK2 subfamily.</text>
</comment>
<feature type="binding site" evidence="8 10">
    <location>
        <position position="176"/>
    </location>
    <ligand>
        <name>ATP</name>
        <dbReference type="ChEBI" id="CHEBI:30616"/>
    </ligand>
</feature>
<comment type="caution">
    <text evidence="14">The sequence shown here is derived from an EMBL/GenBank/DDBJ whole genome shotgun (WGS) entry which is preliminary data.</text>
</comment>
<sequence length="530" mass="59295">MSSTAVGIVTWEDTSKEPPDRGSVLIPANKTVLVGRDEARNHIAFADPVVSRSQLEIFSIVVDEEGKHPPLVFVRDRVSSNGTAVNGQLIGKGAKLSPSRLLENGDVITIGRHPHLTLKVQLSQVQSSYILSPTQQQEVELFKDRYVVIDRTIGEGGHAVVFLAKEVETGQHVVCKVHDISRFSQTSRVVERIRQEAALLSTLDHPNILPVKAAFETQQTIYVIMELATGGDLFSLLLRYNRLADWAIRSIIRQVLRGVTYLHSKGVAHRDIKPENVLCGVTPQVPYRIMLADFGDSGIAGPQRMKSAVGTRFYRPPECAAPDHHHDLSVDIWAVGMLTLQLFLGYQELPGLDSVVFKNQEDIDEYLDLTFSGFDPQLRISQAAKDFIRRCLVYDSARRPTARQAFYHAWLQEPKSDRETFKRLEAESALLWKPQWVKFPVIETLKRESTGMDKRHGSYANNYNAPKDSVSPHFMDRKQVTAALRPRTHSKGKCAAVPTTPIGHDTMEQKKRKDMAPVTGGAKRLKSSPT</sequence>
<evidence type="ECO:0000256" key="5">
    <source>
        <dbReference type="ARBA" id="ARBA00022777"/>
    </source>
</evidence>
<dbReference type="InterPro" id="IPR008984">
    <property type="entry name" value="SMAD_FHA_dom_sf"/>
</dbReference>
<dbReference type="GO" id="GO:0005524">
    <property type="term" value="F:ATP binding"/>
    <property type="evidence" value="ECO:0007669"/>
    <property type="project" value="UniProtKB-UniRule"/>
</dbReference>
<protein>
    <submittedName>
        <fullName evidence="14">Kinase-like domain-containing protein</fullName>
    </submittedName>
</protein>
<dbReference type="InterPro" id="IPR008271">
    <property type="entry name" value="Ser/Thr_kinase_AS"/>
</dbReference>
<dbReference type="InterPro" id="IPR017441">
    <property type="entry name" value="Protein_kinase_ATP_BS"/>
</dbReference>
<dbReference type="InterPro" id="IPR000719">
    <property type="entry name" value="Prot_kinase_dom"/>
</dbReference>
<dbReference type="InterPro" id="IPR000253">
    <property type="entry name" value="FHA_dom"/>
</dbReference>
<dbReference type="PROSITE" id="PS00107">
    <property type="entry name" value="PROTEIN_KINASE_ATP"/>
    <property type="match status" value="1"/>
</dbReference>
<proteinExistence type="inferred from homology"/>
<feature type="region of interest" description="Disordered" evidence="11">
    <location>
        <begin position="484"/>
        <end position="530"/>
    </location>
</feature>
<dbReference type="Pfam" id="PF00069">
    <property type="entry name" value="Pkinase"/>
    <property type="match status" value="1"/>
</dbReference>
<dbReference type="PROSITE" id="PS50011">
    <property type="entry name" value="PROTEIN_KINASE_DOM"/>
    <property type="match status" value="1"/>
</dbReference>
<dbReference type="EMBL" id="JAUDZG010000007">
    <property type="protein sequence ID" value="KAK3301995.1"/>
    <property type="molecule type" value="Genomic_DNA"/>
</dbReference>
<evidence type="ECO:0000256" key="1">
    <source>
        <dbReference type="ARBA" id="ARBA00005575"/>
    </source>
</evidence>
<dbReference type="PROSITE" id="PS50006">
    <property type="entry name" value="FHA_DOMAIN"/>
    <property type="match status" value="1"/>
</dbReference>
<evidence type="ECO:0000256" key="4">
    <source>
        <dbReference type="ARBA" id="ARBA00022741"/>
    </source>
</evidence>
<evidence type="ECO:0000256" key="2">
    <source>
        <dbReference type="ARBA" id="ARBA00022527"/>
    </source>
</evidence>
<evidence type="ECO:0000313" key="14">
    <source>
        <dbReference type="EMBL" id="KAK3301995.1"/>
    </source>
</evidence>
<reference evidence="14" key="1">
    <citation type="journal article" date="2023" name="Mol. Phylogenet. Evol.">
        <title>Genome-scale phylogeny and comparative genomics of the fungal order Sordariales.</title>
        <authorList>
            <person name="Hensen N."/>
            <person name="Bonometti L."/>
            <person name="Westerberg I."/>
            <person name="Brannstrom I.O."/>
            <person name="Guillou S."/>
            <person name="Cros-Aarteil S."/>
            <person name="Calhoun S."/>
            <person name="Haridas S."/>
            <person name="Kuo A."/>
            <person name="Mondo S."/>
            <person name="Pangilinan J."/>
            <person name="Riley R."/>
            <person name="LaButti K."/>
            <person name="Andreopoulos B."/>
            <person name="Lipzen A."/>
            <person name="Chen C."/>
            <person name="Yan M."/>
            <person name="Daum C."/>
            <person name="Ng V."/>
            <person name="Clum A."/>
            <person name="Steindorff A."/>
            <person name="Ohm R.A."/>
            <person name="Martin F."/>
            <person name="Silar P."/>
            <person name="Natvig D.O."/>
            <person name="Lalanne C."/>
            <person name="Gautier V."/>
            <person name="Ament-Velasquez S.L."/>
            <person name="Kruys A."/>
            <person name="Hutchinson M.I."/>
            <person name="Powell A.J."/>
            <person name="Barry K."/>
            <person name="Miller A.N."/>
            <person name="Grigoriev I.V."/>
            <person name="Debuchy R."/>
            <person name="Gladieux P."/>
            <person name="Hiltunen Thoren M."/>
            <person name="Johannesson H."/>
        </authorList>
    </citation>
    <scope>NUCLEOTIDE SEQUENCE</scope>
    <source>
        <strain evidence="14">CBS 333.67</strain>
    </source>
</reference>
<feature type="domain" description="FHA" evidence="12">
    <location>
        <begin position="32"/>
        <end position="90"/>
    </location>
</feature>
<dbReference type="SMART" id="SM00240">
    <property type="entry name" value="FHA"/>
    <property type="match status" value="1"/>
</dbReference>
<organism evidence="14 15">
    <name type="scientific">Chaetomium strumarium</name>
    <dbReference type="NCBI Taxonomy" id="1170767"/>
    <lineage>
        <taxon>Eukaryota</taxon>
        <taxon>Fungi</taxon>
        <taxon>Dikarya</taxon>
        <taxon>Ascomycota</taxon>
        <taxon>Pezizomycotina</taxon>
        <taxon>Sordariomycetes</taxon>
        <taxon>Sordariomycetidae</taxon>
        <taxon>Sordariales</taxon>
        <taxon>Chaetomiaceae</taxon>
        <taxon>Chaetomium</taxon>
    </lineage>
</organism>
<dbReference type="RefSeq" id="XP_062717775.1">
    <property type="nucleotide sequence ID" value="XM_062863677.1"/>
</dbReference>
<name>A0AAJ0GLB5_9PEZI</name>
<reference evidence="14" key="2">
    <citation type="submission" date="2023-06" db="EMBL/GenBank/DDBJ databases">
        <authorList>
            <consortium name="Lawrence Berkeley National Laboratory"/>
            <person name="Mondo S.J."/>
            <person name="Hensen N."/>
            <person name="Bonometti L."/>
            <person name="Westerberg I."/>
            <person name="Brannstrom I.O."/>
            <person name="Guillou S."/>
            <person name="Cros-Aarteil S."/>
            <person name="Calhoun S."/>
            <person name="Haridas S."/>
            <person name="Kuo A."/>
            <person name="Pangilinan J."/>
            <person name="Riley R."/>
            <person name="Labutti K."/>
            <person name="Andreopoulos B."/>
            <person name="Lipzen A."/>
            <person name="Chen C."/>
            <person name="Yanf M."/>
            <person name="Daum C."/>
            <person name="Ng V."/>
            <person name="Clum A."/>
            <person name="Steindorff A."/>
            <person name="Ohm R."/>
            <person name="Martin F."/>
            <person name="Silar P."/>
            <person name="Natvig D."/>
            <person name="Lalanne C."/>
            <person name="Gautier V."/>
            <person name="Ament-Velasquez S.L."/>
            <person name="Kruys A."/>
            <person name="Hutchinson M.I."/>
            <person name="Powell A.J."/>
            <person name="Barry K."/>
            <person name="Miller A.N."/>
            <person name="Grigoriev I.V."/>
            <person name="Debuchy R."/>
            <person name="Gladieux P."/>
            <person name="Thoren M.H."/>
            <person name="Johannesson H."/>
        </authorList>
    </citation>
    <scope>NUCLEOTIDE SEQUENCE</scope>
    <source>
        <strain evidence="14">CBS 333.67</strain>
    </source>
</reference>
<dbReference type="InterPro" id="IPR011009">
    <property type="entry name" value="Kinase-like_dom_sf"/>
</dbReference>
<dbReference type="InterPro" id="IPR030616">
    <property type="entry name" value="Aur-like"/>
</dbReference>
<dbReference type="GO" id="GO:0004674">
    <property type="term" value="F:protein serine/threonine kinase activity"/>
    <property type="evidence" value="ECO:0007669"/>
    <property type="project" value="UniProtKB-KW"/>
</dbReference>
<evidence type="ECO:0000259" key="12">
    <source>
        <dbReference type="PROSITE" id="PS50006"/>
    </source>
</evidence>
<dbReference type="Gene3D" id="1.10.510.10">
    <property type="entry name" value="Transferase(Phosphotransferase) domain 1"/>
    <property type="match status" value="1"/>
</dbReference>
<feature type="binding site" evidence="8">
    <location>
        <begin position="275"/>
        <end position="276"/>
    </location>
    <ligand>
        <name>ATP</name>
        <dbReference type="ChEBI" id="CHEBI:30616"/>
    </ligand>
</feature>
<dbReference type="PROSITE" id="PS00108">
    <property type="entry name" value="PROTEIN_KINASE_ST"/>
    <property type="match status" value="1"/>
</dbReference>
<feature type="region of interest" description="Disordered" evidence="11">
    <location>
        <begin position="1"/>
        <end position="20"/>
    </location>
</feature>
<feature type="domain" description="Protein kinase" evidence="13">
    <location>
        <begin position="147"/>
        <end position="411"/>
    </location>
</feature>
<keyword evidence="4 8" id="KW-0547">Nucleotide-binding</keyword>
<dbReference type="PANTHER" id="PTHR24350">
    <property type="entry name" value="SERINE/THREONINE-PROTEIN KINASE IAL-RELATED"/>
    <property type="match status" value="1"/>
</dbReference>
<evidence type="ECO:0000256" key="10">
    <source>
        <dbReference type="PROSITE-ProRule" id="PRU10141"/>
    </source>
</evidence>
<keyword evidence="6 8" id="KW-0067">ATP-binding</keyword>
<feature type="compositionally biased region" description="Basic and acidic residues" evidence="11">
    <location>
        <begin position="505"/>
        <end position="515"/>
    </location>
</feature>
<evidence type="ECO:0000256" key="7">
    <source>
        <dbReference type="PIRSR" id="PIRSR630616-1"/>
    </source>
</evidence>
<dbReference type="GeneID" id="87882506"/>
<dbReference type="AlphaFoldDB" id="A0AAJ0GLB5"/>
<keyword evidence="5 14" id="KW-0418">Kinase</keyword>
<dbReference type="Pfam" id="PF00498">
    <property type="entry name" value="FHA"/>
    <property type="match status" value="1"/>
</dbReference>
<gene>
    <name evidence="14" type="ORF">B0T15DRAFT_288511</name>
</gene>
<evidence type="ECO:0000256" key="3">
    <source>
        <dbReference type="ARBA" id="ARBA00022679"/>
    </source>
</evidence>